<accession>A0A396YRZ0</accession>
<evidence type="ECO:0000259" key="1">
    <source>
        <dbReference type="Pfam" id="PF13271"/>
    </source>
</evidence>
<comment type="caution">
    <text evidence="2">The sequence shown here is derived from an EMBL/GenBank/DDBJ whole genome shotgun (WGS) entry which is preliminary data.</text>
</comment>
<evidence type="ECO:0000313" key="3">
    <source>
        <dbReference type="Proteomes" id="UP000265798"/>
    </source>
</evidence>
<reference evidence="3" key="1">
    <citation type="submission" date="2018-05" db="EMBL/GenBank/DDBJ databases">
        <title>Leptospira yasudae sp. nov. and Leptospira stimsonii sp. nov., two pathogenic species of the genus Leptospira isolated from environmental sources.</title>
        <authorList>
            <person name="Casanovas-Massana A."/>
            <person name="Hamond C."/>
            <person name="Santos L.A."/>
            <person name="Hacker K.P."/>
            <person name="Balassiano I."/>
            <person name="Medeiros M.A."/>
            <person name="Reis M.G."/>
            <person name="Ko A.I."/>
            <person name="Wunder E.A."/>
        </authorList>
    </citation>
    <scope>NUCLEOTIDE SEQUENCE [LARGE SCALE GENOMIC DNA]</scope>
    <source>
        <strain evidence="3">Yale</strain>
    </source>
</reference>
<feature type="domain" description="DUF4062" evidence="1">
    <location>
        <begin position="5"/>
        <end position="88"/>
    </location>
</feature>
<dbReference type="Pfam" id="PF13271">
    <property type="entry name" value="DUF4062"/>
    <property type="match status" value="1"/>
</dbReference>
<dbReference type="Proteomes" id="UP000265798">
    <property type="component" value="Unassembled WGS sequence"/>
</dbReference>
<name>A0A396YRZ0_9LEPT</name>
<protein>
    <recommendedName>
        <fullName evidence="1">DUF4062 domain-containing protein</fullName>
    </recommendedName>
</protein>
<sequence>MAKPRIFISSTFYDLRQIRADLEKFIKEVGYEPVLNERGHIPYGRDEKLEEYCYREISNVDILISIVGGRFGSPSFEPQSSISNIELKTARDLSKQVYIFIEKSVDTEYYTYLRNKDSDSVTFNYVDDIRIYKFLEEIRNLSTNNILHQFETAEDIIGFLKEQWAGLYQRLLQESSRQREYKLIDKLSNTSKTLDELVEYLSRERRSTDAVVEEILLRNHPAFSQLKNELNLKFPIIFTTKDELNSFMHFNGYRRHRTLAEENSIKYHYRNELTGEASTFLFSNDMFDIDQKLKIVPGAKWNSNWIKHDYVPALVNDDDDIPF</sequence>
<dbReference type="InterPro" id="IPR025139">
    <property type="entry name" value="DUF4062"/>
</dbReference>
<dbReference type="AlphaFoldDB" id="A0A396YRZ0"/>
<organism evidence="2 3">
    <name type="scientific">Leptospira stimsonii</name>
    <dbReference type="NCBI Taxonomy" id="2202203"/>
    <lineage>
        <taxon>Bacteria</taxon>
        <taxon>Pseudomonadati</taxon>
        <taxon>Spirochaetota</taxon>
        <taxon>Spirochaetia</taxon>
        <taxon>Leptospirales</taxon>
        <taxon>Leptospiraceae</taxon>
        <taxon>Leptospira</taxon>
    </lineage>
</organism>
<dbReference type="EMBL" id="QHCT01000021">
    <property type="protein sequence ID" value="RHX83620.1"/>
    <property type="molecule type" value="Genomic_DNA"/>
</dbReference>
<proteinExistence type="predicted"/>
<dbReference type="RefSeq" id="WP_118971019.1">
    <property type="nucleotide sequence ID" value="NZ_QHCT01000021.1"/>
</dbReference>
<dbReference type="OrthoDB" id="72299at2"/>
<evidence type="ECO:0000313" key="2">
    <source>
        <dbReference type="EMBL" id="RHX83620.1"/>
    </source>
</evidence>
<gene>
    <name evidence="2" type="ORF">DLM75_23890</name>
</gene>